<proteinExistence type="predicted"/>
<protein>
    <recommendedName>
        <fullName evidence="3">DUF2357 domain-containing protein</fullName>
    </recommendedName>
</protein>
<evidence type="ECO:0008006" key="3">
    <source>
        <dbReference type="Google" id="ProtNLM"/>
    </source>
</evidence>
<reference evidence="1" key="1">
    <citation type="submission" date="2022-09" db="EMBL/GenBank/DDBJ databases">
        <title>Intensive care unit water sources are persistently colonized with multi-drug resistant bacteria and are the site of extensive horizontal gene transfer of antibiotic resistance genes.</title>
        <authorList>
            <person name="Diorio-Toth L."/>
        </authorList>
    </citation>
    <scope>NUCLEOTIDE SEQUENCE</scope>
    <source>
        <strain evidence="1">GD03796</strain>
    </source>
</reference>
<dbReference type="EMBL" id="JAOCFT010000001">
    <property type="protein sequence ID" value="MDH1898992.1"/>
    <property type="molecule type" value="Genomic_DNA"/>
</dbReference>
<dbReference type="Proteomes" id="UP001160758">
    <property type="component" value="Unassembled WGS sequence"/>
</dbReference>
<comment type="caution">
    <text evidence="1">The sequence shown here is derived from an EMBL/GenBank/DDBJ whole genome shotgun (WGS) entry which is preliminary data.</text>
</comment>
<dbReference type="RefSeq" id="WP_198133158.1">
    <property type="nucleotide sequence ID" value="NZ_AP024948.1"/>
</dbReference>
<evidence type="ECO:0000313" key="2">
    <source>
        <dbReference type="Proteomes" id="UP001160758"/>
    </source>
</evidence>
<organism evidence="1 2">
    <name type="scientific">Aeromonas caviae</name>
    <name type="common">Aeromonas punctata</name>
    <dbReference type="NCBI Taxonomy" id="648"/>
    <lineage>
        <taxon>Bacteria</taxon>
        <taxon>Pseudomonadati</taxon>
        <taxon>Pseudomonadota</taxon>
        <taxon>Gammaproteobacteria</taxon>
        <taxon>Aeromonadales</taxon>
        <taxon>Aeromonadaceae</taxon>
        <taxon>Aeromonas</taxon>
    </lineage>
</organism>
<accession>A0AA42VE12</accession>
<sequence length="602" mass="68099">MWLDRLTGEQCRQLPPVIEQGRYQLAASSHTFNGHTPAFSGVLVSDGGERCQLGGEVCSFVMPQQAQAVQLDQLCKAIETIDADIRRTELMSPLMPAAIIDTQSHLLSFEECLLDVVQQGHLHQISQRPRLDLHYQDEVADVARARRLAKGALVHLASHSECWQRQTLSGVIPKKVLARFSEDDYGIYENRVFARLLDKIERHLWSRLLALKNLQATLSQALEFYRSEEIDYRLSHEVCRLWGMAFDQATTSRTSELLGKTLGTLQRLHRTISGLQQSGLYLLVSRQAQVTGSLHLTNVLSHDPHYRHLAILWDLLDKTTLSTRTTPEERFRQNQYLAHAYSRYAGLVLRHALHPYLHGNDEGIWAGRTIQLQQSGLEWRLVSIASGEHYADETLLTVVPWLSSTPVSEELQQLPVDRFIAWPNIGQESHQAAHQVQWITLSPSDMYCVERFGLLIDQVLYRKVLQAYGKPLNKIPATVLALADGIPGLHVDHRAHALEVREVVSDEAVDMLKNALIAVNATHQGVALERLNHGLLALETCPVCRTRADLFYQDPAGFRANCEGCGTVRYLRQQNDLLVFDQIVSGRMDFRTLGRRAFSMQI</sequence>
<name>A0AA42VE12_AERCA</name>
<gene>
    <name evidence="1" type="ORF">N5I07_15775</name>
</gene>
<evidence type="ECO:0000313" key="1">
    <source>
        <dbReference type="EMBL" id="MDH1898992.1"/>
    </source>
</evidence>
<dbReference type="AlphaFoldDB" id="A0AA42VE12"/>